<reference evidence="3 4" key="2">
    <citation type="submission" date="2017-07" db="EMBL/GenBank/DDBJ databases">
        <title>Candidatus Dactylopiibacterium carminicum, a nitrogen-fixing symbiont of the cochineal insect Dactylopius coccus and Dactylopius opuntiae (Hemiptera: Coccoidea: Dactylopiidae).</title>
        <authorList>
            <person name="Vera A."/>
        </authorList>
    </citation>
    <scope>NUCLEOTIDE SEQUENCE [LARGE SCALE GENOMIC DNA]</scope>
    <source>
        <strain evidence="3 4">NFDCM</strain>
    </source>
</reference>
<evidence type="ECO:0008006" key="6">
    <source>
        <dbReference type="Google" id="ProtNLM"/>
    </source>
</evidence>
<dbReference type="Proteomes" id="UP000623509">
    <property type="component" value="Unassembled WGS sequence"/>
</dbReference>
<dbReference type="Proteomes" id="UP000216107">
    <property type="component" value="Unassembled WGS sequence"/>
</dbReference>
<evidence type="ECO:0000313" key="2">
    <source>
        <dbReference type="EMBL" id="KAF7598398.1"/>
    </source>
</evidence>
<dbReference type="InterPro" id="IPR009937">
    <property type="entry name" value="Phage_holin_3_6"/>
</dbReference>
<protein>
    <recommendedName>
        <fullName evidence="6">Phage holin family protein</fullName>
    </recommendedName>
</protein>
<name>A0A272EPU4_9RHOO</name>
<keyword evidence="1" id="KW-1133">Transmembrane helix</keyword>
<dbReference type="EMBL" id="NMRN01000046">
    <property type="protein sequence ID" value="PAS92145.1"/>
    <property type="molecule type" value="Genomic_DNA"/>
</dbReference>
<organism evidence="3 4">
    <name type="scientific">Candidatus Dactylopiibacterium carminicum</name>
    <dbReference type="NCBI Taxonomy" id="857335"/>
    <lineage>
        <taxon>Bacteria</taxon>
        <taxon>Pseudomonadati</taxon>
        <taxon>Pseudomonadota</taxon>
        <taxon>Betaproteobacteria</taxon>
        <taxon>Rhodocyclales</taxon>
        <taxon>Rhodocyclaceae</taxon>
        <taxon>Candidatus Dactylopiibacterium</taxon>
    </lineage>
</organism>
<gene>
    <name evidence="2" type="ORF">BGI27_13475</name>
    <name evidence="3" type="ORF">CGU29_12845</name>
</gene>
<dbReference type="AlphaFoldDB" id="A0A272EPU4"/>
<keyword evidence="5" id="KW-1185">Reference proteome</keyword>
<keyword evidence="1" id="KW-0472">Membrane</keyword>
<proteinExistence type="predicted"/>
<feature type="transmembrane region" description="Helical" evidence="1">
    <location>
        <begin position="72"/>
        <end position="97"/>
    </location>
</feature>
<reference evidence="2 5" key="1">
    <citation type="submission" date="2016-08" db="EMBL/GenBank/DDBJ databases">
        <title>Candidatus Dactylopiibacterium carminicum genome sequence.</title>
        <authorList>
            <person name="Ramirez-Puebla S.T."/>
            <person name="Ormeno-Orrillo E."/>
            <person name="Vera-Ponce De Leon A."/>
            <person name="Luis L."/>
            <person name="Sanchez-Flores A."/>
            <person name="Monica R."/>
            <person name="Martinez-Romero E."/>
        </authorList>
    </citation>
    <scope>NUCLEOTIDE SEQUENCE [LARGE SCALE GENOMIC DNA]</scope>
    <source>
        <strain evidence="2">END1</strain>
    </source>
</reference>
<comment type="caution">
    <text evidence="3">The sequence shown here is derived from an EMBL/GenBank/DDBJ whole genome shotgun (WGS) entry which is preliminary data.</text>
</comment>
<evidence type="ECO:0000313" key="5">
    <source>
        <dbReference type="Proteomes" id="UP000623509"/>
    </source>
</evidence>
<sequence>MLHLVPGALRRLLSNAGGLAANRLALFSLELQEESERQLGHLVWLLVCALALYFFILFASVALLIWAWPHGYALAVACALALGHGILALALALYVAWRLRCSPRPFSATRAEFARDQQIFGEQPEDPP</sequence>
<keyword evidence="1" id="KW-0812">Transmembrane</keyword>
<feature type="transmembrane region" description="Helical" evidence="1">
    <location>
        <begin position="43"/>
        <end position="66"/>
    </location>
</feature>
<evidence type="ECO:0000256" key="1">
    <source>
        <dbReference type="SAM" id="Phobius"/>
    </source>
</evidence>
<accession>A0A272EPU4</accession>
<evidence type="ECO:0000313" key="3">
    <source>
        <dbReference type="EMBL" id="PAS92145.1"/>
    </source>
</evidence>
<dbReference type="Pfam" id="PF07332">
    <property type="entry name" value="Phage_holin_3_6"/>
    <property type="match status" value="1"/>
</dbReference>
<evidence type="ECO:0000313" key="4">
    <source>
        <dbReference type="Proteomes" id="UP000216107"/>
    </source>
</evidence>
<dbReference type="EMBL" id="MDUX01000050">
    <property type="protein sequence ID" value="KAF7598398.1"/>
    <property type="molecule type" value="Genomic_DNA"/>
</dbReference>